<dbReference type="GO" id="GO:0005524">
    <property type="term" value="F:ATP binding"/>
    <property type="evidence" value="ECO:0007669"/>
    <property type="project" value="UniProtKB-UniRule"/>
</dbReference>
<feature type="domain" description="Protein kinase" evidence="7">
    <location>
        <begin position="177"/>
        <end position="447"/>
    </location>
</feature>
<dbReference type="PROSITE" id="PS50011">
    <property type="entry name" value="PROTEIN_KINASE_DOM"/>
    <property type="match status" value="1"/>
</dbReference>
<dbReference type="GO" id="GO:0004674">
    <property type="term" value="F:protein serine/threonine kinase activity"/>
    <property type="evidence" value="ECO:0007669"/>
    <property type="project" value="UniProtKB-KW"/>
</dbReference>
<keyword evidence="6" id="KW-1133">Transmembrane helix</keyword>
<evidence type="ECO:0000256" key="3">
    <source>
        <dbReference type="ARBA" id="ARBA00022777"/>
    </source>
</evidence>
<gene>
    <name evidence="8" type="ORF">FRUB_03463</name>
</gene>
<dbReference type="InterPro" id="IPR017441">
    <property type="entry name" value="Protein_kinase_ATP_BS"/>
</dbReference>
<dbReference type="PANTHER" id="PTHR43289:SF6">
    <property type="entry name" value="SERINE_THREONINE-PROTEIN KINASE NEKL-3"/>
    <property type="match status" value="1"/>
</dbReference>
<dbReference type="InterPro" id="IPR011009">
    <property type="entry name" value="Kinase-like_dom_sf"/>
</dbReference>
<dbReference type="RefSeq" id="WP_143393141.1">
    <property type="nucleotide sequence ID" value="NZ_NIDE01000004.1"/>
</dbReference>
<proteinExistence type="predicted"/>
<dbReference type="AlphaFoldDB" id="A0A225DWC8"/>
<keyword evidence="3 8" id="KW-0418">Kinase</keyword>
<keyword evidence="2 5" id="KW-0547">Nucleotide-binding</keyword>
<evidence type="ECO:0000256" key="6">
    <source>
        <dbReference type="SAM" id="Phobius"/>
    </source>
</evidence>
<keyword evidence="6" id="KW-0812">Transmembrane</keyword>
<keyword evidence="6" id="KW-0472">Membrane</keyword>
<dbReference type="OrthoDB" id="9813021at2"/>
<evidence type="ECO:0000256" key="4">
    <source>
        <dbReference type="ARBA" id="ARBA00022840"/>
    </source>
</evidence>
<dbReference type="InterPro" id="IPR008271">
    <property type="entry name" value="Ser/Thr_kinase_AS"/>
</dbReference>
<evidence type="ECO:0000256" key="5">
    <source>
        <dbReference type="PROSITE-ProRule" id="PRU10141"/>
    </source>
</evidence>
<accession>A0A225DWC8</accession>
<feature type="binding site" evidence="5">
    <location>
        <position position="207"/>
    </location>
    <ligand>
        <name>ATP</name>
        <dbReference type="ChEBI" id="CHEBI:30616"/>
    </ligand>
</feature>
<dbReference type="Pfam" id="PF00069">
    <property type="entry name" value="Pkinase"/>
    <property type="match status" value="1"/>
</dbReference>
<evidence type="ECO:0000313" key="8">
    <source>
        <dbReference type="EMBL" id="OWK43864.1"/>
    </source>
</evidence>
<sequence length="976" mass="105917">MPEDKPKPNILFRLAAEGMVPILGAAAGGAANVVVGDHAGPVVGMAVEKGVEKAINIFGRGIVARWQEWIKHQPVAAVDAAVEELVELTPAVAREQARTILLELAPQADLAAVDRAVEYLTAVPRAVNRALVPDPARGGCRSLPPSISLEDERSLLQLLPEDVPPYPSATDLAGTPYRLVELLGSGGFGAVYRATSPSLQHLPLAIKFCLDRSLVPTLHQERSNLERLMRAGGRGAGHVVRLYGYDLDHPTPYLVYEYVAGGDLTHHLAVRRATLGRLPDAAEVLGWVAQLVDGLAFAHRAGVVHRDLKPANVLVDDGKLKLADFGIGGATATRAAAAARSRVGPSTMDYLSLADQASLFRGAGTPLYMSPEQRKGANPDPRHDLYALGVVWYQLLAGDVSKELHHGWAKELRVRFGVPPEHIALLERCVGWFDDRPANAAELLPLLREAAGVQTASTFQVPITDENSSRQEPRPTLAAETTATAAAATVLPGVGDSPRRTLAASLVNRLHEAHSEYERLRRWSPTRPAIRGVLFSIAFLFMLVCLIAYGNAISAQKSPEYPDMLSMQRYQVGVMGATFMALPGAVLFALIYYAVAWARMDRARGSAKEQIIQLGAELSDAFPELVADIGGVIALRNPECVTLLRDRFAPPAPLVIVPRSAASQSRRPILGSQLARLEKMHADLAALAGWPLWETIVWGFFPGILLGWLAGELLFDLRHQYAQFPAAFGYYGNDWVANIFGGIVGVAVWTGYVALIRFAVRPQTAVLRAALNDQIAELARDFPFEVEAAGGRAALKDYGVVRRARDDLAIPTSPPAPTAELTPEQVAADPARRALAAARLTDLIRRKDQTDGNLDASWLALIGLWVIVVVPAAFVVFFGTRMFDDTWSKTLSVIVSVTIGLFAAWLWWEAVAAWRQSLRRKWAAEVDEFTAEYPRLVAAWGGRGAFNNPETRVALLRSLDPTTKAGKGFLKRWFGG</sequence>
<name>A0A225DWC8_9BACT</name>
<dbReference type="PROSITE" id="PS00107">
    <property type="entry name" value="PROTEIN_KINASE_ATP"/>
    <property type="match status" value="1"/>
</dbReference>
<dbReference type="Proteomes" id="UP000214646">
    <property type="component" value="Unassembled WGS sequence"/>
</dbReference>
<dbReference type="SMART" id="SM00220">
    <property type="entry name" value="S_TKc"/>
    <property type="match status" value="1"/>
</dbReference>
<feature type="transmembrane region" description="Helical" evidence="6">
    <location>
        <begin position="735"/>
        <end position="760"/>
    </location>
</feature>
<keyword evidence="9" id="KW-1185">Reference proteome</keyword>
<evidence type="ECO:0000256" key="1">
    <source>
        <dbReference type="ARBA" id="ARBA00022679"/>
    </source>
</evidence>
<evidence type="ECO:0000259" key="7">
    <source>
        <dbReference type="PROSITE" id="PS50011"/>
    </source>
</evidence>
<dbReference type="CDD" id="cd14014">
    <property type="entry name" value="STKc_PknB_like"/>
    <property type="match status" value="1"/>
</dbReference>
<evidence type="ECO:0000313" key="9">
    <source>
        <dbReference type="Proteomes" id="UP000214646"/>
    </source>
</evidence>
<organism evidence="8 9">
    <name type="scientific">Fimbriiglobus ruber</name>
    <dbReference type="NCBI Taxonomy" id="1908690"/>
    <lineage>
        <taxon>Bacteria</taxon>
        <taxon>Pseudomonadati</taxon>
        <taxon>Planctomycetota</taxon>
        <taxon>Planctomycetia</taxon>
        <taxon>Gemmatales</taxon>
        <taxon>Gemmataceae</taxon>
        <taxon>Fimbriiglobus</taxon>
    </lineage>
</organism>
<feature type="transmembrane region" description="Helical" evidence="6">
    <location>
        <begin position="570"/>
        <end position="595"/>
    </location>
</feature>
<evidence type="ECO:0000256" key="2">
    <source>
        <dbReference type="ARBA" id="ARBA00022741"/>
    </source>
</evidence>
<feature type="transmembrane region" description="Helical" evidence="6">
    <location>
        <begin position="891"/>
        <end position="911"/>
    </location>
</feature>
<dbReference type="Gene3D" id="1.10.510.10">
    <property type="entry name" value="Transferase(Phosphotransferase) domain 1"/>
    <property type="match status" value="1"/>
</dbReference>
<dbReference type="PROSITE" id="PS00108">
    <property type="entry name" value="PROTEIN_KINASE_ST"/>
    <property type="match status" value="1"/>
</dbReference>
<keyword evidence="1" id="KW-0808">Transferase</keyword>
<dbReference type="EMBL" id="NIDE01000004">
    <property type="protein sequence ID" value="OWK43864.1"/>
    <property type="molecule type" value="Genomic_DNA"/>
</dbReference>
<dbReference type="InterPro" id="IPR000719">
    <property type="entry name" value="Prot_kinase_dom"/>
</dbReference>
<protein>
    <submittedName>
        <fullName evidence="8">Serine/threonine protein kinase</fullName>
    </submittedName>
</protein>
<dbReference type="SUPFAM" id="SSF56112">
    <property type="entry name" value="Protein kinase-like (PK-like)"/>
    <property type="match status" value="1"/>
</dbReference>
<keyword evidence="4 5" id="KW-0067">ATP-binding</keyword>
<feature type="transmembrane region" description="Helical" evidence="6">
    <location>
        <begin position="856"/>
        <end position="879"/>
    </location>
</feature>
<reference evidence="9" key="1">
    <citation type="submission" date="2017-06" db="EMBL/GenBank/DDBJ databases">
        <title>Genome analysis of Fimbriiglobus ruber SP5, the first member of the order Planctomycetales with confirmed chitinolytic capability.</title>
        <authorList>
            <person name="Ravin N.V."/>
            <person name="Rakitin A.L."/>
            <person name="Ivanova A.A."/>
            <person name="Beletsky A.V."/>
            <person name="Kulichevskaya I.S."/>
            <person name="Mardanov A.V."/>
            <person name="Dedysh S.N."/>
        </authorList>
    </citation>
    <scope>NUCLEOTIDE SEQUENCE [LARGE SCALE GENOMIC DNA]</scope>
    <source>
        <strain evidence="9">SP5</strain>
    </source>
</reference>
<feature type="transmembrane region" description="Helical" evidence="6">
    <location>
        <begin position="529"/>
        <end position="550"/>
    </location>
</feature>
<comment type="caution">
    <text evidence="8">The sequence shown here is derived from an EMBL/GenBank/DDBJ whole genome shotgun (WGS) entry which is preliminary data.</text>
</comment>
<feature type="transmembrane region" description="Helical" evidence="6">
    <location>
        <begin position="696"/>
        <end position="715"/>
    </location>
</feature>
<dbReference type="PANTHER" id="PTHR43289">
    <property type="entry name" value="MITOGEN-ACTIVATED PROTEIN KINASE KINASE KINASE 20-RELATED"/>
    <property type="match status" value="1"/>
</dbReference>
<keyword evidence="8" id="KW-0723">Serine/threonine-protein kinase</keyword>